<feature type="domain" description="Flagellar basal-body/hook protein C-terminal" evidence="8">
    <location>
        <begin position="532"/>
        <end position="571"/>
    </location>
</feature>
<protein>
    <recommendedName>
        <fullName evidence="4">Flagellar hook-associated protein 1</fullName>
    </recommendedName>
</protein>
<keyword evidence="5" id="KW-0964">Secreted</keyword>
<organism evidence="10 11">
    <name type="scientific">Domibacillus antri</name>
    <dbReference type="NCBI Taxonomy" id="1714264"/>
    <lineage>
        <taxon>Bacteria</taxon>
        <taxon>Bacillati</taxon>
        <taxon>Bacillota</taxon>
        <taxon>Bacilli</taxon>
        <taxon>Bacillales</taxon>
        <taxon>Bacillaceae</taxon>
        <taxon>Domibacillus</taxon>
    </lineage>
</organism>
<comment type="similarity">
    <text evidence="3">Belongs to the flagella basal body rod proteins family.</text>
</comment>
<dbReference type="SUPFAM" id="SSF64518">
    <property type="entry name" value="Phase 1 flagellin"/>
    <property type="match status" value="1"/>
</dbReference>
<dbReference type="OrthoDB" id="9802553at2"/>
<keyword evidence="10" id="KW-0966">Cell projection</keyword>
<evidence type="ECO:0000313" key="11">
    <source>
        <dbReference type="Proteomes" id="UP000185568"/>
    </source>
</evidence>
<comment type="caution">
    <text evidence="10">The sequence shown here is derived from an EMBL/GenBank/DDBJ whole genome shotgun (WGS) entry which is preliminary data.</text>
</comment>
<name>A0A1Q8Q9Q9_9BACI</name>
<gene>
    <name evidence="10" type="ORF">BTO30_01075</name>
</gene>
<dbReference type="PANTHER" id="PTHR30033:SF1">
    <property type="entry name" value="FLAGELLAR HOOK-ASSOCIATED PROTEIN 1"/>
    <property type="match status" value="1"/>
</dbReference>
<dbReference type="InterPro" id="IPR010930">
    <property type="entry name" value="Flg_bb/hook_C_dom"/>
</dbReference>
<dbReference type="Pfam" id="PF00460">
    <property type="entry name" value="Flg_bb_rod"/>
    <property type="match status" value="1"/>
</dbReference>
<dbReference type="InterPro" id="IPR053927">
    <property type="entry name" value="FlgK_helical"/>
</dbReference>
<accession>A0A1Q8Q9Q9</accession>
<feature type="domain" description="Flagellar basal body rod protein N-terminal" evidence="7">
    <location>
        <begin position="8"/>
        <end position="37"/>
    </location>
</feature>
<evidence type="ECO:0000259" key="9">
    <source>
        <dbReference type="Pfam" id="PF22638"/>
    </source>
</evidence>
<evidence type="ECO:0000256" key="2">
    <source>
        <dbReference type="ARBA" id="ARBA00004613"/>
    </source>
</evidence>
<reference evidence="10 11" key="1">
    <citation type="submission" date="2016-12" db="EMBL/GenBank/DDBJ databases">
        <title>Domibacillus antri genome sequencing.</title>
        <authorList>
            <person name="Verma A."/>
            <person name="Krishnamurthi S."/>
        </authorList>
    </citation>
    <scope>NUCLEOTIDE SEQUENCE [LARGE SCALE GENOMIC DNA]</scope>
    <source>
        <strain evidence="10 11">XD80</strain>
    </source>
</reference>
<feature type="domain" description="Flagellar hook-associated protein FlgK helical" evidence="9">
    <location>
        <begin position="328"/>
        <end position="411"/>
    </location>
</feature>
<dbReference type="InterPro" id="IPR002371">
    <property type="entry name" value="FlgK"/>
</dbReference>
<dbReference type="Pfam" id="PF06429">
    <property type="entry name" value="Flg_bbr_C"/>
    <property type="match status" value="1"/>
</dbReference>
<dbReference type="GO" id="GO:0044780">
    <property type="term" value="P:bacterial-type flagellum assembly"/>
    <property type="evidence" value="ECO:0007669"/>
    <property type="project" value="InterPro"/>
</dbReference>
<dbReference type="GO" id="GO:0005198">
    <property type="term" value="F:structural molecule activity"/>
    <property type="evidence" value="ECO:0007669"/>
    <property type="project" value="InterPro"/>
</dbReference>
<proteinExistence type="inferred from homology"/>
<dbReference type="GO" id="GO:0005576">
    <property type="term" value="C:extracellular region"/>
    <property type="evidence" value="ECO:0007669"/>
    <property type="project" value="UniProtKB-SubCell"/>
</dbReference>
<dbReference type="PANTHER" id="PTHR30033">
    <property type="entry name" value="FLAGELLAR HOOK-ASSOCIATED PROTEIN 1"/>
    <property type="match status" value="1"/>
</dbReference>
<sequence>MRSTFMGLEVAKRGMYTQQSALYVTGHNISNANTPGYSRQRVNFQTTEPYPAVGLNRPNIPGQMGTGVEAASVQRIRDSFIDQQYRGENTKLGYWSARSDALTKVEDIVNEPTEDGLAAVMSEMWQSLQDLAGAPENEGARGVVIERIQSVTDTFNYMSDSLKSVQLDFGNQVNVTIKAANAAIAKLHDINQQIKKIEPNGYLPNDLYDQRDLLVDELSQYFALEVTQVKSGGNAMEIAEGVYEVSMMNADGSKVKIIEDDKYFQIGFKNTADNKMMNGVPDVNTGISGVEVFMKNGSGEWVAATLGDTTAGSPPADVSYTNADGSAKSTVNSIDFADDTTGLPTFAQGELRGLVEGYGYKKTSAATEIKGIYPDMLDELDQLAVTLAAVFNAVHAHGKDLDQTTAAKELFSFDGPPAITTTSYKGAASAIQLTAGVTGADIAASVSGDAGDGRNALNLANVSSMLLNQTTVELIGGGSVNIAGMNLPITSGSVNSFYEGVIGRLGVDSGQALRMEQNTGILRESVETNRQSMSSVSLDEEMTNLIKFQHAYNAAARNITIVDEMLDKIINGMGVAGR</sequence>
<dbReference type="Proteomes" id="UP000185568">
    <property type="component" value="Unassembled WGS sequence"/>
</dbReference>
<evidence type="ECO:0000259" key="7">
    <source>
        <dbReference type="Pfam" id="PF00460"/>
    </source>
</evidence>
<keyword evidence="10" id="KW-0282">Flagellum</keyword>
<keyword evidence="10" id="KW-0969">Cilium</keyword>
<dbReference type="GO" id="GO:0009424">
    <property type="term" value="C:bacterial-type flagellum hook"/>
    <property type="evidence" value="ECO:0007669"/>
    <property type="project" value="InterPro"/>
</dbReference>
<evidence type="ECO:0000259" key="8">
    <source>
        <dbReference type="Pfam" id="PF06429"/>
    </source>
</evidence>
<dbReference type="InterPro" id="IPR001444">
    <property type="entry name" value="Flag_bb_rod_N"/>
</dbReference>
<keyword evidence="11" id="KW-1185">Reference proteome</keyword>
<feature type="domain" description="Flagellar hook-associated protein FlgK helical" evidence="9">
    <location>
        <begin position="102"/>
        <end position="268"/>
    </location>
</feature>
<evidence type="ECO:0000256" key="3">
    <source>
        <dbReference type="ARBA" id="ARBA00009677"/>
    </source>
</evidence>
<dbReference type="STRING" id="1714264.BTO30_01075"/>
<dbReference type="NCBIfam" id="TIGR02492">
    <property type="entry name" value="flgK_ends"/>
    <property type="match status" value="1"/>
</dbReference>
<evidence type="ECO:0000256" key="1">
    <source>
        <dbReference type="ARBA" id="ARBA00004365"/>
    </source>
</evidence>
<dbReference type="AlphaFoldDB" id="A0A1Q8Q9Q9"/>
<dbReference type="Pfam" id="PF22638">
    <property type="entry name" value="FlgK_D1"/>
    <property type="match status" value="2"/>
</dbReference>
<comment type="subcellular location">
    <subcellularLocation>
        <location evidence="1">Bacterial flagellum</location>
    </subcellularLocation>
    <subcellularLocation>
        <location evidence="2">Secreted</location>
    </subcellularLocation>
</comment>
<evidence type="ECO:0000256" key="4">
    <source>
        <dbReference type="ARBA" id="ARBA00016244"/>
    </source>
</evidence>
<evidence type="ECO:0000256" key="5">
    <source>
        <dbReference type="ARBA" id="ARBA00022525"/>
    </source>
</evidence>
<evidence type="ECO:0000256" key="6">
    <source>
        <dbReference type="ARBA" id="ARBA00023143"/>
    </source>
</evidence>
<dbReference type="RefSeq" id="WP_075396859.1">
    <property type="nucleotide sequence ID" value="NZ_MSDU01000003.1"/>
</dbReference>
<evidence type="ECO:0000313" key="10">
    <source>
        <dbReference type="EMBL" id="OLN24041.1"/>
    </source>
</evidence>
<dbReference type="EMBL" id="MSDU01000003">
    <property type="protein sequence ID" value="OLN24041.1"/>
    <property type="molecule type" value="Genomic_DNA"/>
</dbReference>
<keyword evidence="6" id="KW-0975">Bacterial flagellum</keyword>